<dbReference type="EMBL" id="CAJNOE010000040">
    <property type="protein sequence ID" value="CAF0790895.1"/>
    <property type="molecule type" value="Genomic_DNA"/>
</dbReference>
<evidence type="ECO:0000313" key="2">
    <source>
        <dbReference type="EMBL" id="CAF0790895.1"/>
    </source>
</evidence>
<organism evidence="2 4">
    <name type="scientific">Adineta steineri</name>
    <dbReference type="NCBI Taxonomy" id="433720"/>
    <lineage>
        <taxon>Eukaryota</taxon>
        <taxon>Metazoa</taxon>
        <taxon>Spiralia</taxon>
        <taxon>Gnathifera</taxon>
        <taxon>Rotifera</taxon>
        <taxon>Eurotatoria</taxon>
        <taxon>Bdelloidea</taxon>
        <taxon>Adinetida</taxon>
        <taxon>Adinetidae</taxon>
        <taxon>Adineta</taxon>
    </lineage>
</organism>
<dbReference type="Pfam" id="PF12505">
    <property type="entry name" value="DUF3712"/>
    <property type="match status" value="3"/>
</dbReference>
<proteinExistence type="predicted"/>
<sequence length="1053" mass="115532">MTMRLSSKSIKLRLSSESRRTSSDSSNDSIDGNFDEYLIPTRAKSSKKINICTLCGRYRAIVRSTIAKAQLDFRSVNIEQIQNDSFRLRAQLELSNTGSIPAIIMPPLVINVDNLGTVTNNEAITIKGDSSGKTIVPIDSPFVVTDLSAFYKFTHSLVFESNVIWHLKAEATIKPISSHMLSYSKIPFNKDVKLNALNGLPNVSIDSISLNRSDQHQILVDLIIKIINPSIFNIDVGQLYFTLQYNNWSIGYVESTSNNVTIRSGENSITCFGELQSTSTESFQALSTVIQNFLTGQISKVEALAGPNVSSYPLLAIGMMGLSLNVPMPPFNEQLIVSLKFNSMSLIPSTTEKKVKLAASIIIQINSPLGQQSPLNIQTMDMSTFLVYENNSVGMLNVSQVPVKQLDTMIFETKFDNKYLILTDTGINYEKFTQDFIKANQTHPINFRLVGVASIVGSFALGPLNIDGILVENNVSLVGLNGFNNVHVDEISVDGEEESALRLSINVTIENAGVTEVQLEDFSLYMAEAENGTVLGQIPIDILAIEPGSNEISLNGLLAPLHENDLPVIGKFFSSYLNGQTQEVKLFHNQSSAQNATAMDLTTSGLSMKANLNGIQTKLIRQVNVLNFGIEFDSIDVNKIYITGQLSVLFELPSNVHMTFKVFTTSIEFTMRFNNGSDMSKMILNNIPVEHNQVTNEIFLSFNKQQLIVLNNESFEEFAANLILTTNVSVMIQGLTAALTEVRIGNITLTDIPISDTLHLTGYNQFDNGHLIIDNIDITGSISSQALALHVKTQIINPSVVNIINGGRLTLDLCDSLNFTSLGTIDINPFYLQPQNNATIINAEAIFNITEHNNVIARKFISNMVSGIDSEVELRGTLPDNSTGTSIPLLSLAIAGLRIQTKVPGLTGNRQFIREIIVKKLTAADIFGIPLGLVKTLSIRVRLINPFSTSISIQSMRIRADFSPTIDEDHQIGTVEDHTPFTVNPHQDLITSYKTVTLSAKLSTMIALLSPLLSGNARLSLSGVIDVTIGDNFTLNQLPLTTLNVTTDQEHSH</sequence>
<dbReference type="PANTHER" id="PTHR35895">
    <property type="entry name" value="CHROMOSOME 16, WHOLE GENOME SHOTGUN SEQUENCE"/>
    <property type="match status" value="1"/>
</dbReference>
<reference evidence="2" key="1">
    <citation type="submission" date="2021-02" db="EMBL/GenBank/DDBJ databases">
        <authorList>
            <person name="Nowell W R."/>
        </authorList>
    </citation>
    <scope>NUCLEOTIDE SEQUENCE</scope>
</reference>
<feature type="compositionally biased region" description="Low complexity" evidence="1">
    <location>
        <begin position="1"/>
        <end position="13"/>
    </location>
</feature>
<dbReference type="InterPro" id="IPR046368">
    <property type="entry name" value="Tag1"/>
</dbReference>
<gene>
    <name evidence="2" type="ORF">IZO911_LOCUS6392</name>
    <name evidence="3" type="ORF">KXQ929_LOCUS5516</name>
</gene>
<name>A0A813RX85_9BILA</name>
<dbReference type="Proteomes" id="UP000663860">
    <property type="component" value="Unassembled WGS sequence"/>
</dbReference>
<feature type="region of interest" description="Disordered" evidence="1">
    <location>
        <begin position="1"/>
        <end position="28"/>
    </location>
</feature>
<evidence type="ECO:0000256" key="1">
    <source>
        <dbReference type="SAM" id="MobiDB-lite"/>
    </source>
</evidence>
<accession>A0A813RX85</accession>
<dbReference type="PANTHER" id="PTHR35895:SF1">
    <property type="entry name" value="LIPID-BINDING SERUM GLYCOPROTEIN C-TERMINAL DOMAIN-CONTAINING PROTEIN"/>
    <property type="match status" value="1"/>
</dbReference>
<dbReference type="EMBL" id="CAJOBB010000203">
    <property type="protein sequence ID" value="CAF3608564.1"/>
    <property type="molecule type" value="Genomic_DNA"/>
</dbReference>
<comment type="caution">
    <text evidence="2">The sequence shown here is derived from an EMBL/GenBank/DDBJ whole genome shotgun (WGS) entry which is preliminary data.</text>
</comment>
<dbReference type="GO" id="GO:0016020">
    <property type="term" value="C:membrane"/>
    <property type="evidence" value="ECO:0007669"/>
    <property type="project" value="TreeGrafter"/>
</dbReference>
<evidence type="ECO:0000313" key="3">
    <source>
        <dbReference type="EMBL" id="CAF3608564.1"/>
    </source>
</evidence>
<dbReference type="AlphaFoldDB" id="A0A813RX85"/>
<dbReference type="Proteomes" id="UP000663868">
    <property type="component" value="Unassembled WGS sequence"/>
</dbReference>
<protein>
    <submittedName>
        <fullName evidence="2">Uncharacterized protein</fullName>
    </submittedName>
</protein>
<dbReference type="InterPro" id="IPR022185">
    <property type="entry name" value="DUF3712"/>
</dbReference>
<evidence type="ECO:0000313" key="4">
    <source>
        <dbReference type="Proteomes" id="UP000663860"/>
    </source>
</evidence>